<sequence length="193" mass="21758">MDIQQPSGNKAEISVQRVNSLSLKALGDSQIALNITDSYQHQHGYDRSFYEQHYQQQTFTFFSRRDDHPSSNASFLSDSGRETAITGFQLKDLPKKSVENCDYHNRIVGRTFRLPFDSVVKLMAADTALKEQQTSVNLRALATYNPACEGSTVGDNDSVWSTLECILPKPERCPAFNPKTYWINPIESENQGS</sequence>
<comment type="caution">
    <text evidence="1">The sequence shown here is derived from an EMBL/GenBank/DDBJ whole genome shotgun (WGS) entry which is preliminary data.</text>
</comment>
<keyword evidence="2" id="KW-1185">Reference proteome</keyword>
<proteinExistence type="predicted"/>
<accession>A0A164MUN3</accession>
<evidence type="ECO:0000313" key="2">
    <source>
        <dbReference type="Proteomes" id="UP000076858"/>
    </source>
</evidence>
<gene>
    <name evidence="1" type="ORF">APZ42_031452</name>
</gene>
<dbReference type="Proteomes" id="UP000076858">
    <property type="component" value="Unassembled WGS sequence"/>
</dbReference>
<reference evidence="1 2" key="1">
    <citation type="submission" date="2016-03" db="EMBL/GenBank/DDBJ databases">
        <title>EvidentialGene: Evidence-directed Construction of Genes on Genomes.</title>
        <authorList>
            <person name="Gilbert D.G."/>
            <person name="Choi J.-H."/>
            <person name="Mockaitis K."/>
            <person name="Colbourne J."/>
            <person name="Pfrender M."/>
        </authorList>
    </citation>
    <scope>NUCLEOTIDE SEQUENCE [LARGE SCALE GENOMIC DNA]</scope>
    <source>
        <strain evidence="1 2">Xinb3</strain>
        <tissue evidence="1">Complete organism</tissue>
    </source>
</reference>
<dbReference type="AlphaFoldDB" id="A0A164MUN3"/>
<organism evidence="1 2">
    <name type="scientific">Daphnia magna</name>
    <dbReference type="NCBI Taxonomy" id="35525"/>
    <lineage>
        <taxon>Eukaryota</taxon>
        <taxon>Metazoa</taxon>
        <taxon>Ecdysozoa</taxon>
        <taxon>Arthropoda</taxon>
        <taxon>Crustacea</taxon>
        <taxon>Branchiopoda</taxon>
        <taxon>Diplostraca</taxon>
        <taxon>Cladocera</taxon>
        <taxon>Anomopoda</taxon>
        <taxon>Daphniidae</taxon>
        <taxon>Daphnia</taxon>
    </lineage>
</organism>
<protein>
    <submittedName>
        <fullName evidence="1">Uncharacterized protein</fullName>
    </submittedName>
</protein>
<dbReference type="EMBL" id="LRGB01002942">
    <property type="protein sequence ID" value="KZS05379.1"/>
    <property type="molecule type" value="Genomic_DNA"/>
</dbReference>
<evidence type="ECO:0000313" key="1">
    <source>
        <dbReference type="EMBL" id="KZS05379.1"/>
    </source>
</evidence>
<name>A0A164MUN3_9CRUS</name>